<dbReference type="AlphaFoldDB" id="A0A0D3KM97"/>
<dbReference type="NCBIfam" id="NF040521">
    <property type="entry name" value="C45_proenzyme"/>
    <property type="match status" value="1"/>
</dbReference>
<dbReference type="RefSeq" id="XP_005789311.1">
    <property type="nucleotide sequence ID" value="XM_005789254.1"/>
</dbReference>
<dbReference type="PANTHER" id="PTHR34180:SF1">
    <property type="entry name" value="BETA-ALANYL-DOPAMINE_CARCININE HYDROLASE"/>
    <property type="match status" value="1"/>
</dbReference>
<evidence type="ECO:0000313" key="2">
    <source>
        <dbReference type="EnsemblProtists" id="EOD36882"/>
    </source>
</evidence>
<organism evidence="2 3">
    <name type="scientific">Emiliania huxleyi (strain CCMP1516)</name>
    <dbReference type="NCBI Taxonomy" id="280463"/>
    <lineage>
        <taxon>Eukaryota</taxon>
        <taxon>Haptista</taxon>
        <taxon>Haptophyta</taxon>
        <taxon>Prymnesiophyceae</taxon>
        <taxon>Isochrysidales</taxon>
        <taxon>Noelaerhabdaceae</taxon>
        <taxon>Emiliania</taxon>
    </lineage>
</organism>
<dbReference type="GeneID" id="17282152"/>
<dbReference type="KEGG" id="ehx:EMIHUDRAFT_201163"/>
<dbReference type="Gene3D" id="3.60.60.10">
    <property type="entry name" value="Penicillin V Acylase, Chain A"/>
    <property type="match status" value="1"/>
</dbReference>
<evidence type="ECO:0000313" key="3">
    <source>
        <dbReference type="Proteomes" id="UP000013827"/>
    </source>
</evidence>
<evidence type="ECO:0000259" key="1">
    <source>
        <dbReference type="Pfam" id="PF03417"/>
    </source>
</evidence>
<dbReference type="InterPro" id="IPR047794">
    <property type="entry name" value="C45_proenzyme-like"/>
</dbReference>
<dbReference type="Proteomes" id="UP000013827">
    <property type="component" value="Unassembled WGS sequence"/>
</dbReference>
<accession>A0A0D3KM97</accession>
<reference evidence="3" key="1">
    <citation type="journal article" date="2013" name="Nature">
        <title>Pan genome of the phytoplankton Emiliania underpins its global distribution.</title>
        <authorList>
            <person name="Read B.A."/>
            <person name="Kegel J."/>
            <person name="Klute M.J."/>
            <person name="Kuo A."/>
            <person name="Lefebvre S.C."/>
            <person name="Maumus F."/>
            <person name="Mayer C."/>
            <person name="Miller J."/>
            <person name="Monier A."/>
            <person name="Salamov A."/>
            <person name="Young J."/>
            <person name="Aguilar M."/>
            <person name="Claverie J.M."/>
            <person name="Frickenhaus S."/>
            <person name="Gonzalez K."/>
            <person name="Herman E.K."/>
            <person name="Lin Y.C."/>
            <person name="Napier J."/>
            <person name="Ogata H."/>
            <person name="Sarno A.F."/>
            <person name="Shmutz J."/>
            <person name="Schroeder D."/>
            <person name="de Vargas C."/>
            <person name="Verret F."/>
            <person name="von Dassow P."/>
            <person name="Valentin K."/>
            <person name="Van de Peer Y."/>
            <person name="Wheeler G."/>
            <person name="Dacks J.B."/>
            <person name="Delwiche C.F."/>
            <person name="Dyhrman S.T."/>
            <person name="Glockner G."/>
            <person name="John U."/>
            <person name="Richards T."/>
            <person name="Worden A.Z."/>
            <person name="Zhang X."/>
            <person name="Grigoriev I.V."/>
            <person name="Allen A.E."/>
            <person name="Bidle K."/>
            <person name="Borodovsky M."/>
            <person name="Bowler C."/>
            <person name="Brownlee C."/>
            <person name="Cock J.M."/>
            <person name="Elias M."/>
            <person name="Gladyshev V.N."/>
            <person name="Groth M."/>
            <person name="Guda C."/>
            <person name="Hadaegh A."/>
            <person name="Iglesias-Rodriguez M.D."/>
            <person name="Jenkins J."/>
            <person name="Jones B.M."/>
            <person name="Lawson T."/>
            <person name="Leese F."/>
            <person name="Lindquist E."/>
            <person name="Lobanov A."/>
            <person name="Lomsadze A."/>
            <person name="Malik S.B."/>
            <person name="Marsh M.E."/>
            <person name="Mackinder L."/>
            <person name="Mock T."/>
            <person name="Mueller-Roeber B."/>
            <person name="Pagarete A."/>
            <person name="Parker M."/>
            <person name="Probert I."/>
            <person name="Quesneville H."/>
            <person name="Raines C."/>
            <person name="Rensing S.A."/>
            <person name="Riano-Pachon D.M."/>
            <person name="Richier S."/>
            <person name="Rokitta S."/>
            <person name="Shiraiwa Y."/>
            <person name="Soanes D.M."/>
            <person name="van der Giezen M."/>
            <person name="Wahlund T.M."/>
            <person name="Williams B."/>
            <person name="Wilson W."/>
            <person name="Wolfe G."/>
            <person name="Wurch L.L."/>
        </authorList>
    </citation>
    <scope>NUCLEOTIDE SEQUENCE</scope>
</reference>
<dbReference type="InterPro" id="IPR047801">
    <property type="entry name" value="Peptidase_C45"/>
</dbReference>
<name>A0A0D3KM97_EMIH1</name>
<dbReference type="InterPro" id="IPR005079">
    <property type="entry name" value="Peptidase_C45_hydrolase"/>
</dbReference>
<dbReference type="Pfam" id="PF03417">
    <property type="entry name" value="AAT"/>
    <property type="match status" value="1"/>
</dbReference>
<dbReference type="PaxDb" id="2903-EOD36882"/>
<reference evidence="2" key="2">
    <citation type="submission" date="2024-10" db="UniProtKB">
        <authorList>
            <consortium name="EnsemblProtists"/>
        </authorList>
    </citation>
    <scope>IDENTIFICATION</scope>
</reference>
<keyword evidence="3" id="KW-1185">Reference proteome</keyword>
<protein>
    <recommendedName>
        <fullName evidence="1">Peptidase C45 hydrolase domain-containing protein</fullName>
    </recommendedName>
</protein>
<feature type="domain" description="Peptidase C45 hydrolase" evidence="1">
    <location>
        <begin position="184"/>
        <end position="334"/>
    </location>
</feature>
<dbReference type="HOGENOM" id="CLU_640035_0_0_1"/>
<proteinExistence type="predicted"/>
<sequence length="429" mass="46337">MLLRSDLATLRAPLLRTNWREPTVGRCALIAAVVGGLLLAVVVGAPPMVELLAYDAASTPPLFRIAADGPFDAGLQHGRLARSRIAGWFATAEMRKVFAFAASPNGSAALANLKADNMREFPAFAEELRGIAAGSGFDVDKIWCANLLNELGSLMGHQGFQAAPQHCSDVYAIEAGGYSRGFVHGHNDDWSSAVKPFWYFAAFTYADSVAAGGFRACAGVNYPAALVGWAPTWNEFGIYSTQNSMVPRKSRAGGLACAFVQRRAICSSSTLDEAVRALTVPGWSEGASMNVVDVRGKRMANVELWEDESSVLEVTEDVMNYTHFNQYKHLTTRKGRAVDSPAAFANDPRQARADGLPPPRTAEDVKAILSDAKIYRPEATITTMVLNGSARRLEVWCATRSAGSQPLYSWDLDTFFSAGEIDGLTRRDG</sequence>
<dbReference type="EnsemblProtists" id="EOD36882">
    <property type="protein sequence ID" value="EOD36882"/>
    <property type="gene ID" value="EMIHUDRAFT_201163"/>
</dbReference>
<dbReference type="PANTHER" id="PTHR34180">
    <property type="entry name" value="PEPTIDASE C45"/>
    <property type="match status" value="1"/>
</dbReference>